<dbReference type="CDD" id="cd16917">
    <property type="entry name" value="HATPase_UhpB-NarQ-NarX-like"/>
    <property type="match status" value="1"/>
</dbReference>
<feature type="transmembrane region" description="Helical" evidence="16">
    <location>
        <begin position="12"/>
        <end position="40"/>
    </location>
</feature>
<dbReference type="InterPro" id="IPR003660">
    <property type="entry name" value="HAMP_dom"/>
</dbReference>
<dbReference type="Gene3D" id="1.10.8.500">
    <property type="entry name" value="HAMP domain in histidine kinase"/>
    <property type="match status" value="1"/>
</dbReference>
<accession>A0A330LNU1</accession>
<keyword evidence="3 14" id="KW-1003">Cell membrane</keyword>
<dbReference type="Pfam" id="PF00672">
    <property type="entry name" value="HAMP"/>
    <property type="match status" value="1"/>
</dbReference>
<name>A0A330LNU1_9GAMM</name>
<dbReference type="GO" id="GO:0005524">
    <property type="term" value="F:ATP binding"/>
    <property type="evidence" value="ECO:0007669"/>
    <property type="project" value="UniProtKB-UniRule"/>
</dbReference>
<dbReference type="SUPFAM" id="SSF158472">
    <property type="entry name" value="HAMP domain-like"/>
    <property type="match status" value="1"/>
</dbReference>
<evidence type="ECO:0000256" key="11">
    <source>
        <dbReference type="ARBA" id="ARBA00022989"/>
    </source>
</evidence>
<dbReference type="PANTHER" id="PTHR24421">
    <property type="entry name" value="NITRATE/NITRITE SENSOR PROTEIN NARX-RELATED"/>
    <property type="match status" value="1"/>
</dbReference>
<evidence type="ECO:0000256" key="7">
    <source>
        <dbReference type="ARBA" id="ARBA00022692"/>
    </source>
</evidence>
<dbReference type="InterPro" id="IPR016380">
    <property type="entry name" value="Sig_transdc_His_kin_NarX/NarQ"/>
</dbReference>
<dbReference type="InterPro" id="IPR005467">
    <property type="entry name" value="His_kinase_dom"/>
</dbReference>
<comment type="subcellular location">
    <subcellularLocation>
        <location evidence="2">Cell inner membrane</location>
        <topology evidence="2">Multi-pass membrane protein</topology>
    </subcellularLocation>
</comment>
<dbReference type="PIRSF" id="PIRSF003167">
    <property type="entry name" value="STHK_NarX/NarQ"/>
    <property type="match status" value="1"/>
</dbReference>
<proteinExistence type="predicted"/>
<dbReference type="InterPro" id="IPR042295">
    <property type="entry name" value="NarX-like_N_sf"/>
</dbReference>
<dbReference type="SUPFAM" id="SSF55874">
    <property type="entry name" value="ATPase domain of HSP90 chaperone/DNA topoisomerase II/histidine kinase"/>
    <property type="match status" value="1"/>
</dbReference>
<feature type="domain" description="Histidine kinase" evidence="17">
    <location>
        <begin position="372"/>
        <end position="569"/>
    </location>
</feature>
<protein>
    <recommendedName>
        <fullName evidence="14">Sensor protein</fullName>
        <ecNumber evidence="14">2.7.13.3</ecNumber>
    </recommendedName>
</protein>
<feature type="coiled-coil region" evidence="15">
    <location>
        <begin position="225"/>
        <end position="252"/>
    </location>
</feature>
<dbReference type="PANTHER" id="PTHR24421:SF10">
    <property type="entry name" value="NITRATE_NITRITE SENSOR PROTEIN NARQ"/>
    <property type="match status" value="1"/>
</dbReference>
<evidence type="ECO:0000259" key="18">
    <source>
        <dbReference type="PROSITE" id="PS50885"/>
    </source>
</evidence>
<keyword evidence="13 14" id="KW-0472">Membrane</keyword>
<keyword evidence="12 14" id="KW-0902">Two-component regulatory system</keyword>
<organism evidence="19 20">
    <name type="scientific">Moritella yayanosii</name>
    <dbReference type="NCBI Taxonomy" id="69539"/>
    <lineage>
        <taxon>Bacteria</taxon>
        <taxon>Pseudomonadati</taxon>
        <taxon>Pseudomonadota</taxon>
        <taxon>Gammaproteobacteria</taxon>
        <taxon>Alteromonadales</taxon>
        <taxon>Moritellaceae</taxon>
        <taxon>Moritella</taxon>
    </lineage>
</organism>
<evidence type="ECO:0000256" key="10">
    <source>
        <dbReference type="ARBA" id="ARBA00022840"/>
    </source>
</evidence>
<keyword evidence="20" id="KW-1185">Reference proteome</keyword>
<dbReference type="AlphaFoldDB" id="A0A330LNU1"/>
<gene>
    <name evidence="19" type="ORF">MORIYA_1020</name>
</gene>
<evidence type="ECO:0000256" key="16">
    <source>
        <dbReference type="SAM" id="Phobius"/>
    </source>
</evidence>
<keyword evidence="5" id="KW-0597">Phosphoprotein</keyword>
<evidence type="ECO:0000256" key="14">
    <source>
        <dbReference type="PIRNR" id="PIRNR003167"/>
    </source>
</evidence>
<keyword evidence="11 16" id="KW-1133">Transmembrane helix</keyword>
<evidence type="ECO:0000256" key="12">
    <source>
        <dbReference type="ARBA" id="ARBA00023012"/>
    </source>
</evidence>
<evidence type="ECO:0000256" key="1">
    <source>
        <dbReference type="ARBA" id="ARBA00000085"/>
    </source>
</evidence>
<dbReference type="RefSeq" id="WP_112713147.1">
    <property type="nucleotide sequence ID" value="NZ_LS483250.1"/>
</dbReference>
<evidence type="ECO:0000256" key="5">
    <source>
        <dbReference type="ARBA" id="ARBA00022553"/>
    </source>
</evidence>
<dbReference type="PROSITE" id="PS50885">
    <property type="entry name" value="HAMP"/>
    <property type="match status" value="1"/>
</dbReference>
<dbReference type="Gene3D" id="1.20.5.1930">
    <property type="match status" value="1"/>
</dbReference>
<evidence type="ECO:0000313" key="19">
    <source>
        <dbReference type="EMBL" id="SQD77498.1"/>
    </source>
</evidence>
<dbReference type="InterPro" id="IPR050482">
    <property type="entry name" value="Sensor_HK_TwoCompSys"/>
</dbReference>
<dbReference type="GO" id="GO:0000155">
    <property type="term" value="F:phosphorelay sensor kinase activity"/>
    <property type="evidence" value="ECO:0007669"/>
    <property type="project" value="UniProtKB-UniRule"/>
</dbReference>
<dbReference type="CDD" id="cd06225">
    <property type="entry name" value="HAMP"/>
    <property type="match status" value="1"/>
</dbReference>
<dbReference type="InterPro" id="IPR029095">
    <property type="entry name" value="NarX-like_N"/>
</dbReference>
<dbReference type="OrthoDB" id="9811306at2"/>
<dbReference type="Pfam" id="PF07730">
    <property type="entry name" value="HisKA_3"/>
    <property type="match status" value="1"/>
</dbReference>
<keyword evidence="10 14" id="KW-0067">ATP-binding</keyword>
<evidence type="ECO:0000259" key="17">
    <source>
        <dbReference type="PROSITE" id="PS50109"/>
    </source>
</evidence>
<dbReference type="EC" id="2.7.13.3" evidence="14"/>
<dbReference type="Gene3D" id="3.30.565.10">
    <property type="entry name" value="Histidine kinase-like ATPase, C-terminal domain"/>
    <property type="match status" value="1"/>
</dbReference>
<keyword evidence="9 14" id="KW-0418">Kinase</keyword>
<evidence type="ECO:0000256" key="2">
    <source>
        <dbReference type="ARBA" id="ARBA00004429"/>
    </source>
</evidence>
<dbReference type="EMBL" id="LS483250">
    <property type="protein sequence ID" value="SQD77498.1"/>
    <property type="molecule type" value="Genomic_DNA"/>
</dbReference>
<dbReference type="Proteomes" id="UP000250163">
    <property type="component" value="Chromosome MORIYA"/>
</dbReference>
<dbReference type="SMART" id="SM00387">
    <property type="entry name" value="HATPase_c"/>
    <property type="match status" value="1"/>
</dbReference>
<evidence type="ECO:0000313" key="20">
    <source>
        <dbReference type="Proteomes" id="UP000250163"/>
    </source>
</evidence>
<sequence length="572" mass="64862">MIKNIIPSHQSIIILIGRGMFSILALASMLTFISLVALSLSLSDASSINKAGALRMQSYQIAYNLSRNDSEAMRQGHIDTFNQSLAHIKNNIVDNWDITSKLKQEFMIVETQWQKQSDILYSDNPKQFLLYVDEFVSKIDTFVQNLQNHSEYKVKIITLIKGLGIGLIFAVCIITIRLMQVQVLKPLQQIFAASNRIRKGEFDVSFDFFYENEIGSLASNISHMANDLNQLYSTLEQQVDAKTKQLKEAKDKINFLYTTSQKLHVTHLNADMLEQTLQSVSELNGLSFYNLILTGSEVETIYLNAGADNGEQTIDLKLELEEQSFGTLTVLKREANDQEHLRSYCRIISLAQHRSQSNLEAQRSLLMEERAVIARELHDSLAQALSYLKIQVTLLKHHLKNQEVTPTTNEIVEEIDVNLRISYTQLRELLNTFRLALDDANLSEAISIMLAQLRQRTKSKIHLIYELEEHLFKPNQHIHILQIIREAVLNSIKHANSNEIMIDCGTNKNGTIEVSISDDGDGIPADPTKSNHYGLTIMGERASKLGAKLEIKNNIIKGTLVLLTFDRKNKHA</sequence>
<comment type="catalytic activity">
    <reaction evidence="1 14">
        <text>ATP + protein L-histidine = ADP + protein N-phospho-L-histidine.</text>
        <dbReference type="EC" id="2.7.13.3"/>
    </reaction>
</comment>
<dbReference type="KEGG" id="mya:MORIYA_1020"/>
<keyword evidence="4 14" id="KW-0997">Cell inner membrane</keyword>
<dbReference type="InterPro" id="IPR036890">
    <property type="entry name" value="HATPase_C_sf"/>
</dbReference>
<dbReference type="Pfam" id="PF13675">
    <property type="entry name" value="PilJ"/>
    <property type="match status" value="1"/>
</dbReference>
<keyword evidence="7 16" id="KW-0812">Transmembrane</keyword>
<evidence type="ECO:0000256" key="3">
    <source>
        <dbReference type="ARBA" id="ARBA00022475"/>
    </source>
</evidence>
<keyword evidence="6 14" id="KW-0808">Transferase</keyword>
<dbReference type="InterPro" id="IPR011712">
    <property type="entry name" value="Sig_transdc_His_kin_sub3_dim/P"/>
</dbReference>
<evidence type="ECO:0000256" key="6">
    <source>
        <dbReference type="ARBA" id="ARBA00022679"/>
    </source>
</evidence>
<dbReference type="PROSITE" id="PS50109">
    <property type="entry name" value="HIS_KIN"/>
    <property type="match status" value="1"/>
</dbReference>
<dbReference type="SMART" id="SM00304">
    <property type="entry name" value="HAMP"/>
    <property type="match status" value="1"/>
</dbReference>
<evidence type="ECO:0000256" key="15">
    <source>
        <dbReference type="SAM" id="Coils"/>
    </source>
</evidence>
<dbReference type="Pfam" id="PF02518">
    <property type="entry name" value="HATPase_c"/>
    <property type="match status" value="1"/>
</dbReference>
<evidence type="ECO:0000256" key="4">
    <source>
        <dbReference type="ARBA" id="ARBA00022519"/>
    </source>
</evidence>
<keyword evidence="15" id="KW-0175">Coiled coil</keyword>
<reference evidence="20" key="1">
    <citation type="submission" date="2018-05" db="EMBL/GenBank/DDBJ databases">
        <authorList>
            <person name="Cea G.-C."/>
            <person name="William W."/>
        </authorList>
    </citation>
    <scope>NUCLEOTIDE SEQUENCE [LARGE SCALE GENOMIC DNA]</scope>
    <source>
        <strain evidence="20">DB21MT 5</strain>
    </source>
</reference>
<dbReference type="InterPro" id="IPR003594">
    <property type="entry name" value="HATPase_dom"/>
</dbReference>
<dbReference type="GO" id="GO:0005886">
    <property type="term" value="C:plasma membrane"/>
    <property type="evidence" value="ECO:0007669"/>
    <property type="project" value="UniProtKB-SubCell"/>
</dbReference>
<dbReference type="GO" id="GO:0046983">
    <property type="term" value="F:protein dimerization activity"/>
    <property type="evidence" value="ECO:0007669"/>
    <property type="project" value="UniProtKB-UniRule"/>
</dbReference>
<evidence type="ECO:0000256" key="9">
    <source>
        <dbReference type="ARBA" id="ARBA00022777"/>
    </source>
</evidence>
<feature type="domain" description="HAMP" evidence="18">
    <location>
        <begin position="181"/>
        <end position="233"/>
    </location>
</feature>
<feature type="transmembrane region" description="Helical" evidence="16">
    <location>
        <begin position="156"/>
        <end position="179"/>
    </location>
</feature>
<evidence type="ECO:0000256" key="8">
    <source>
        <dbReference type="ARBA" id="ARBA00022741"/>
    </source>
</evidence>
<keyword evidence="8 14" id="KW-0547">Nucleotide-binding</keyword>
<dbReference type="Gene3D" id="1.20.120.960">
    <property type="entry name" value="Histidine kinase NarX, sensor domain"/>
    <property type="match status" value="1"/>
</dbReference>
<evidence type="ECO:0000256" key="13">
    <source>
        <dbReference type="ARBA" id="ARBA00023136"/>
    </source>
</evidence>